<name>A0A8J4CBW4_9CHLO</name>
<feature type="signal peptide" evidence="2">
    <location>
        <begin position="1"/>
        <end position="23"/>
    </location>
</feature>
<comment type="caution">
    <text evidence="3">The sequence shown here is derived from an EMBL/GenBank/DDBJ whole genome shotgun (WGS) entry which is preliminary data.</text>
</comment>
<feature type="region of interest" description="Disordered" evidence="1">
    <location>
        <begin position="262"/>
        <end position="295"/>
    </location>
</feature>
<feature type="region of interest" description="Disordered" evidence="1">
    <location>
        <begin position="453"/>
        <end position="473"/>
    </location>
</feature>
<evidence type="ECO:0000313" key="3">
    <source>
        <dbReference type="EMBL" id="GIL75650.1"/>
    </source>
</evidence>
<keyword evidence="4" id="KW-1185">Reference proteome</keyword>
<feature type="chain" id="PRO_5035249371" evidence="2">
    <location>
        <begin position="24"/>
        <end position="597"/>
    </location>
</feature>
<evidence type="ECO:0000313" key="4">
    <source>
        <dbReference type="Proteomes" id="UP000747110"/>
    </source>
</evidence>
<gene>
    <name evidence="3" type="ORF">Vretifemale_5398</name>
</gene>
<dbReference type="Gene3D" id="3.40.50.11350">
    <property type="match status" value="1"/>
</dbReference>
<feature type="compositionally biased region" description="Polar residues" evidence="1">
    <location>
        <begin position="162"/>
        <end position="176"/>
    </location>
</feature>
<reference evidence="3" key="1">
    <citation type="journal article" date="2021" name="Proc. Natl. Acad. Sci. U.S.A.">
        <title>Three genomes in the algal genus Volvox reveal the fate of a haploid sex-determining region after a transition to homothallism.</title>
        <authorList>
            <person name="Yamamoto K."/>
            <person name="Hamaji T."/>
            <person name="Kawai-Toyooka H."/>
            <person name="Matsuzaki R."/>
            <person name="Takahashi F."/>
            <person name="Nishimura Y."/>
            <person name="Kawachi M."/>
            <person name="Noguchi H."/>
            <person name="Minakuchi Y."/>
            <person name="Umen J.G."/>
            <person name="Toyoda A."/>
            <person name="Nozaki H."/>
        </authorList>
    </citation>
    <scope>NUCLEOTIDE SEQUENCE</scope>
    <source>
        <strain evidence="3">NIES-3786</strain>
    </source>
</reference>
<protein>
    <submittedName>
        <fullName evidence="3">Uncharacterized protein</fullName>
    </submittedName>
</protein>
<feature type="region of interest" description="Disordered" evidence="1">
    <location>
        <begin position="156"/>
        <end position="195"/>
    </location>
</feature>
<accession>A0A8J4CBW4</accession>
<organism evidence="3 4">
    <name type="scientific">Volvox reticuliferus</name>
    <dbReference type="NCBI Taxonomy" id="1737510"/>
    <lineage>
        <taxon>Eukaryota</taxon>
        <taxon>Viridiplantae</taxon>
        <taxon>Chlorophyta</taxon>
        <taxon>core chlorophytes</taxon>
        <taxon>Chlorophyceae</taxon>
        <taxon>CS clade</taxon>
        <taxon>Chlamydomonadales</taxon>
        <taxon>Volvocaceae</taxon>
        <taxon>Volvox</taxon>
    </lineage>
</organism>
<dbReference type="OrthoDB" id="428346at2759"/>
<evidence type="ECO:0000256" key="1">
    <source>
        <dbReference type="SAM" id="MobiDB-lite"/>
    </source>
</evidence>
<dbReference type="EMBL" id="BNCP01000007">
    <property type="protein sequence ID" value="GIL75650.1"/>
    <property type="molecule type" value="Genomic_DNA"/>
</dbReference>
<dbReference type="Proteomes" id="UP000747110">
    <property type="component" value="Unassembled WGS sequence"/>
</dbReference>
<sequence>MVRLQIKSSFVCVTIVIASRTFGAETSPSSPSDRKTCTTTRYTAHLVPCYLLRIHLSYSLSVCNLTLHRAALRTPVPAADASHGPGPGAYLVGNLDDDDGGLIDARRRTHISSDHPHHHHPHRRHHTLNGKFDVRNWRLSNLRRFRRALDATSFPAAPTYKPSESASGGRSASTGPASHGGRSSDAADGGGDGASDASPNYRFRWVVTADVDGLADRLVNAVSAFYFALLTDRVLCIQPASAAQPGLQAAFSAPHIDWTCGGLGPADSMTSDSGGGGSSAEQQQPVGGPPLAGPDVASWDATADDAWLDPRYPVYHTFIRSNLRRVGPANATTILLRMHRGISVGLFSNPHHRRQMEALGLRPDTAFGCAVHFLFGLNAETRVLATAEPVLHGLMVDEDVIKIGIQIRLGDAKILAQLAGDRKEEALDSASEQVVSGYLDCAQKLADSVVLSSGPEVPGEPRDLRNTSSTPSLPLRGPPLRIYYYLMTDTLAVRQLARQRFGSQLLILQGTAVEFFRNVTPDGLRRTALEHWYLSRCHHHVITAHSGIGRTAAFAGLRPGPSLFSMEVADGTRVNQRACTVWEADRPMDVYDTWSGV</sequence>
<proteinExistence type="predicted"/>
<evidence type="ECO:0000256" key="2">
    <source>
        <dbReference type="SAM" id="SignalP"/>
    </source>
</evidence>
<keyword evidence="2" id="KW-0732">Signal</keyword>
<dbReference type="AlphaFoldDB" id="A0A8J4CBW4"/>